<dbReference type="Gene3D" id="1.10.260.40">
    <property type="entry name" value="lambda repressor-like DNA-binding domains"/>
    <property type="match status" value="1"/>
</dbReference>
<dbReference type="EMBL" id="NIOF01000018">
    <property type="protein sequence ID" value="OWQ84158.1"/>
    <property type="molecule type" value="Genomic_DNA"/>
</dbReference>
<dbReference type="Pfam" id="PF17765">
    <property type="entry name" value="MLTR_LBD"/>
    <property type="match status" value="1"/>
</dbReference>
<evidence type="ECO:0000313" key="3">
    <source>
        <dbReference type="Proteomes" id="UP000197468"/>
    </source>
</evidence>
<sequence length="261" mass="28480">MELAQLLKGARVSSGQSQLALAVRMGVSQRHVNFVEGARSRPSRVLLLDWLAQTDSPPSMFNAALRMAGYAALSDTDHVTPCESGCDTAVLRALDLHMPNPGFVFDADWRVMRFNASALWLIDQVMPDLAPTTPGERLDMIAALASPRGWLSRVHRPVEVGAALLAQLRAEQWSRPALAPRVDALETALRERFGDDVLRSSRAPTTTYLDLVLETDLGPLSFSVLQSWTGLPTDQDATSSRAELWFPTDDGTAAVVREAMG</sequence>
<accession>A0A246IVB3</accession>
<dbReference type="GO" id="GO:0003677">
    <property type="term" value="F:DNA binding"/>
    <property type="evidence" value="ECO:0007669"/>
    <property type="project" value="InterPro"/>
</dbReference>
<dbReference type="OrthoDB" id="2959414at2"/>
<dbReference type="Proteomes" id="UP000197468">
    <property type="component" value="Unassembled WGS sequence"/>
</dbReference>
<dbReference type="InterPro" id="IPR010982">
    <property type="entry name" value="Lambda_DNA-bd_dom_sf"/>
</dbReference>
<dbReference type="SUPFAM" id="SSF47413">
    <property type="entry name" value="lambda repressor-like DNA-binding domains"/>
    <property type="match status" value="1"/>
</dbReference>
<evidence type="ECO:0000313" key="2">
    <source>
        <dbReference type="EMBL" id="OWQ84158.1"/>
    </source>
</evidence>
<feature type="domain" description="MmyB-like transcription regulator ligand binding" evidence="1">
    <location>
        <begin position="88"/>
        <end position="257"/>
    </location>
</feature>
<name>A0A246IVB3_9BURK</name>
<dbReference type="InterPro" id="IPR041413">
    <property type="entry name" value="MLTR_LBD"/>
</dbReference>
<dbReference type="CDD" id="cd00093">
    <property type="entry name" value="HTH_XRE"/>
    <property type="match status" value="1"/>
</dbReference>
<reference evidence="2 3" key="1">
    <citation type="journal article" date="2008" name="Int. J. Syst. Evol. Microbiol.">
        <title>Description of Roseateles aquatilis sp. nov. and Roseateles terrae sp. nov., in the class Betaproteobacteria, and emended description of the genus Roseateles.</title>
        <authorList>
            <person name="Gomila M."/>
            <person name="Bowien B."/>
            <person name="Falsen E."/>
            <person name="Moore E.R."/>
            <person name="Lalucat J."/>
        </authorList>
    </citation>
    <scope>NUCLEOTIDE SEQUENCE [LARGE SCALE GENOMIC DNA]</scope>
    <source>
        <strain evidence="2 3">CCUG 48205</strain>
    </source>
</reference>
<evidence type="ECO:0000259" key="1">
    <source>
        <dbReference type="Pfam" id="PF17765"/>
    </source>
</evidence>
<organism evidence="2 3">
    <name type="scientific">Roseateles aquatilis</name>
    <dbReference type="NCBI Taxonomy" id="431061"/>
    <lineage>
        <taxon>Bacteria</taxon>
        <taxon>Pseudomonadati</taxon>
        <taxon>Pseudomonadota</taxon>
        <taxon>Betaproteobacteria</taxon>
        <taxon>Burkholderiales</taxon>
        <taxon>Sphaerotilaceae</taxon>
        <taxon>Roseateles</taxon>
    </lineage>
</organism>
<protein>
    <recommendedName>
        <fullName evidence="1">MmyB-like transcription regulator ligand binding domain-containing protein</fullName>
    </recommendedName>
</protein>
<keyword evidence="3" id="KW-1185">Reference proteome</keyword>
<gene>
    <name evidence="2" type="ORF">CDN99_25095</name>
</gene>
<comment type="caution">
    <text evidence="2">The sequence shown here is derived from an EMBL/GenBank/DDBJ whole genome shotgun (WGS) entry which is preliminary data.</text>
</comment>
<dbReference type="RefSeq" id="WP_088387975.1">
    <property type="nucleotide sequence ID" value="NZ_NIOF01000018.1"/>
</dbReference>
<dbReference type="Gene3D" id="3.30.450.180">
    <property type="match status" value="1"/>
</dbReference>
<proteinExistence type="predicted"/>
<dbReference type="InterPro" id="IPR001387">
    <property type="entry name" value="Cro/C1-type_HTH"/>
</dbReference>
<dbReference type="AlphaFoldDB" id="A0A246IVB3"/>